<sequence>MSDDYDSQVSSLTAQLTSLFTHPPAEVSSIIKASPILSACSEALAVSLLSSVQSNPASIDALVQPLVRDLATTEDVRFTDEDAGYIDTPFNTVFQIDLAENLSNALHETQLHKPKQTSIIPQNTVLSSAIFAGSALRNGLLSSNAIYAFVGQGLQLPEATIEQERKEVVAIGACLLLLVAGNTLLDKWMSESDRLEKVVKALESLKERGVIGHPTGVTLLERTIDAAKDGFATTVTATDAWKLVFP</sequence>
<organism evidence="1 2">
    <name type="scientific">Gymnopilus junonius</name>
    <name type="common">Spectacular rustgill mushroom</name>
    <name type="synonym">Gymnopilus spectabilis subsp. junonius</name>
    <dbReference type="NCBI Taxonomy" id="109634"/>
    <lineage>
        <taxon>Eukaryota</taxon>
        <taxon>Fungi</taxon>
        <taxon>Dikarya</taxon>
        <taxon>Basidiomycota</taxon>
        <taxon>Agaricomycotina</taxon>
        <taxon>Agaricomycetes</taxon>
        <taxon>Agaricomycetidae</taxon>
        <taxon>Agaricales</taxon>
        <taxon>Agaricineae</taxon>
        <taxon>Hymenogastraceae</taxon>
        <taxon>Gymnopilus</taxon>
    </lineage>
</organism>
<dbReference type="OrthoDB" id="3010872at2759"/>
<keyword evidence="2" id="KW-1185">Reference proteome</keyword>
<evidence type="ECO:0000313" key="2">
    <source>
        <dbReference type="Proteomes" id="UP000724874"/>
    </source>
</evidence>
<dbReference type="EMBL" id="JADNYJ010000006">
    <property type="protein sequence ID" value="KAF8910633.1"/>
    <property type="molecule type" value="Genomic_DNA"/>
</dbReference>
<name>A0A9P5NVK7_GYMJU</name>
<proteinExistence type="predicted"/>
<gene>
    <name evidence="1" type="ORF">CPB84DRAFT_1743464</name>
</gene>
<protein>
    <submittedName>
        <fullName evidence="1">Uncharacterized protein</fullName>
    </submittedName>
</protein>
<accession>A0A9P5NVK7</accession>
<dbReference type="AlphaFoldDB" id="A0A9P5NVK7"/>
<comment type="caution">
    <text evidence="1">The sequence shown here is derived from an EMBL/GenBank/DDBJ whole genome shotgun (WGS) entry which is preliminary data.</text>
</comment>
<evidence type="ECO:0000313" key="1">
    <source>
        <dbReference type="EMBL" id="KAF8910633.1"/>
    </source>
</evidence>
<reference evidence="1" key="1">
    <citation type="submission" date="2020-11" db="EMBL/GenBank/DDBJ databases">
        <authorList>
            <consortium name="DOE Joint Genome Institute"/>
            <person name="Ahrendt S."/>
            <person name="Riley R."/>
            <person name="Andreopoulos W."/>
            <person name="LaButti K."/>
            <person name="Pangilinan J."/>
            <person name="Ruiz-duenas F.J."/>
            <person name="Barrasa J.M."/>
            <person name="Sanchez-Garcia M."/>
            <person name="Camarero S."/>
            <person name="Miyauchi S."/>
            <person name="Serrano A."/>
            <person name="Linde D."/>
            <person name="Babiker R."/>
            <person name="Drula E."/>
            <person name="Ayuso-Fernandez I."/>
            <person name="Pacheco R."/>
            <person name="Padilla G."/>
            <person name="Ferreira P."/>
            <person name="Barriuso J."/>
            <person name="Kellner H."/>
            <person name="Castanera R."/>
            <person name="Alfaro M."/>
            <person name="Ramirez L."/>
            <person name="Pisabarro A.G."/>
            <person name="Kuo A."/>
            <person name="Tritt A."/>
            <person name="Lipzen A."/>
            <person name="He G."/>
            <person name="Yan M."/>
            <person name="Ng V."/>
            <person name="Cullen D."/>
            <person name="Martin F."/>
            <person name="Rosso M.-N."/>
            <person name="Henrissat B."/>
            <person name="Hibbett D."/>
            <person name="Martinez A.T."/>
            <person name="Grigoriev I.V."/>
        </authorList>
    </citation>
    <scope>NUCLEOTIDE SEQUENCE</scope>
    <source>
        <strain evidence="1">AH 44721</strain>
    </source>
</reference>
<dbReference type="Proteomes" id="UP000724874">
    <property type="component" value="Unassembled WGS sequence"/>
</dbReference>